<dbReference type="PANTHER" id="PTHR12356:SF19">
    <property type="entry name" value="NUDC DOMAIN-CONTAINING PROTEIN 3"/>
    <property type="match status" value="1"/>
</dbReference>
<dbReference type="PROSITE" id="PS51203">
    <property type="entry name" value="CS"/>
    <property type="match status" value="1"/>
</dbReference>
<keyword evidence="1" id="KW-0597">Phosphoprotein</keyword>
<evidence type="ECO:0000256" key="3">
    <source>
        <dbReference type="SAM" id="MobiDB-lite"/>
    </source>
</evidence>
<dbReference type="PaxDb" id="30732-ENSOMEP00000035651"/>
<dbReference type="FunFam" id="2.60.40.790:FF:000023">
    <property type="entry name" value="NudC domain-containing protein 3"/>
    <property type="match status" value="1"/>
</dbReference>
<protein>
    <recommendedName>
        <fullName evidence="2">NudC domain-containing protein 3</fullName>
    </recommendedName>
</protein>
<dbReference type="GO" id="GO:0005737">
    <property type="term" value="C:cytoplasm"/>
    <property type="evidence" value="ECO:0007669"/>
    <property type="project" value="TreeGrafter"/>
</dbReference>
<dbReference type="RefSeq" id="XP_036070519.1">
    <property type="nucleotide sequence ID" value="XM_036214626.1"/>
</dbReference>
<dbReference type="OMA" id="EINIEMP"/>
<dbReference type="Ensembl" id="ENSOMET00000030730.1">
    <property type="protein sequence ID" value="ENSOMEP00000035651.1"/>
    <property type="gene ID" value="ENSOMEG00000023012.1"/>
</dbReference>
<accession>A0A3B3E0F0</accession>
<evidence type="ECO:0000256" key="2">
    <source>
        <dbReference type="ARBA" id="ARBA00073504"/>
    </source>
</evidence>
<name>A0A3B3E0F0_ORYME</name>
<dbReference type="InterPro" id="IPR025934">
    <property type="entry name" value="NudC_N_dom"/>
</dbReference>
<reference evidence="5" key="2">
    <citation type="submission" date="2025-09" db="UniProtKB">
        <authorList>
            <consortium name="Ensembl"/>
        </authorList>
    </citation>
    <scope>IDENTIFICATION</scope>
</reference>
<feature type="compositionally biased region" description="Basic and acidic residues" evidence="3">
    <location>
        <begin position="109"/>
        <end position="121"/>
    </location>
</feature>
<evidence type="ECO:0000313" key="6">
    <source>
        <dbReference type="Proteomes" id="UP000261560"/>
    </source>
</evidence>
<dbReference type="InterPro" id="IPR037905">
    <property type="entry name" value="p23_NUDCD3"/>
</dbReference>
<feature type="compositionally biased region" description="Polar residues" evidence="3">
    <location>
        <begin position="170"/>
        <end position="185"/>
    </location>
</feature>
<dbReference type="SUPFAM" id="SSF49764">
    <property type="entry name" value="HSP20-like chaperones"/>
    <property type="match status" value="1"/>
</dbReference>
<dbReference type="Gene3D" id="2.60.40.790">
    <property type="match status" value="1"/>
</dbReference>
<evidence type="ECO:0000256" key="1">
    <source>
        <dbReference type="ARBA" id="ARBA00022553"/>
    </source>
</evidence>
<organism evidence="5 6">
    <name type="scientific">Oryzias melastigma</name>
    <name type="common">Marine medaka</name>
    <dbReference type="NCBI Taxonomy" id="30732"/>
    <lineage>
        <taxon>Eukaryota</taxon>
        <taxon>Metazoa</taxon>
        <taxon>Chordata</taxon>
        <taxon>Craniata</taxon>
        <taxon>Vertebrata</taxon>
        <taxon>Euteleostomi</taxon>
        <taxon>Actinopterygii</taxon>
        <taxon>Neopterygii</taxon>
        <taxon>Teleostei</taxon>
        <taxon>Neoteleostei</taxon>
        <taxon>Acanthomorphata</taxon>
        <taxon>Ovalentaria</taxon>
        <taxon>Atherinomorphae</taxon>
        <taxon>Beloniformes</taxon>
        <taxon>Adrianichthyidae</taxon>
        <taxon>Oryziinae</taxon>
        <taxon>Oryzias</taxon>
    </lineage>
</organism>
<dbReference type="OrthoDB" id="416217at2759"/>
<dbReference type="CDD" id="cd06495">
    <property type="entry name" value="p23_NUDCD3_like"/>
    <property type="match status" value="1"/>
</dbReference>
<dbReference type="InterPro" id="IPR008978">
    <property type="entry name" value="HSP20-like_chaperone"/>
</dbReference>
<evidence type="ECO:0000313" key="5">
    <source>
        <dbReference type="Ensembl" id="ENSOMEP00000035651.1"/>
    </source>
</evidence>
<dbReference type="RefSeq" id="XP_024155707.1">
    <property type="nucleotide sequence ID" value="XM_024299939.2"/>
</dbReference>
<feature type="compositionally biased region" description="Low complexity" evidence="3">
    <location>
        <begin position="122"/>
        <end position="166"/>
    </location>
</feature>
<dbReference type="RefSeq" id="XP_024155706.1">
    <property type="nucleotide sequence ID" value="XM_024299938.2"/>
</dbReference>
<dbReference type="GeneTree" id="ENSGT00940000158444"/>
<proteinExistence type="predicted"/>
<sequence length="357" mass="39701">MASPLEMTEMYDNALLGILQHVGNIQDFLRVYFGFLYRKTDFYRLLSGPNDRMGFPPGVAEKMVLKTFQLFEQMADQDRQRALCQLQNTEESHSVPPAVQELQVSSEPPKTDEKGDREAPRQESTAAAAADTAAAPAAVSAADEPQASSSTGAPSSQGDQAAAADGNQDKFQSNPDTYNGAQRENYSWSQDYTDVEVKVFVPKTVVRGRQVSVSLQPGGVKVTMKDGAEERTLMEGEFTHKINTENSLWSLEPGKCVVLSLSKTSETWWNAVLKGEAEIDINQINRERSMATVDEEEHAVLDRLTFDYHQKLQGKPQSHEMKVHEMLKKGWDAEGSPFRGQQFDPSMFDIPPSAVQF</sequence>
<feature type="region of interest" description="Disordered" evidence="3">
    <location>
        <begin position="88"/>
        <end position="185"/>
    </location>
</feature>
<dbReference type="PANTHER" id="PTHR12356">
    <property type="entry name" value="NUCLEAR MOVEMENT PROTEIN NUDC"/>
    <property type="match status" value="1"/>
</dbReference>
<dbReference type="Pfam" id="PF04969">
    <property type="entry name" value="CS"/>
    <property type="match status" value="1"/>
</dbReference>
<dbReference type="GO" id="GO:0006457">
    <property type="term" value="P:protein folding"/>
    <property type="evidence" value="ECO:0007669"/>
    <property type="project" value="TreeGrafter"/>
</dbReference>
<dbReference type="InterPro" id="IPR007052">
    <property type="entry name" value="CS_dom"/>
</dbReference>
<dbReference type="Proteomes" id="UP000261560">
    <property type="component" value="Unplaced"/>
</dbReference>
<reference evidence="5" key="1">
    <citation type="submission" date="2025-08" db="UniProtKB">
        <authorList>
            <consortium name="Ensembl"/>
        </authorList>
    </citation>
    <scope>IDENTIFICATION</scope>
</reference>
<dbReference type="InterPro" id="IPR037898">
    <property type="entry name" value="NudC_fam"/>
</dbReference>
<feature type="domain" description="CS" evidence="4">
    <location>
        <begin position="181"/>
        <end position="273"/>
    </location>
</feature>
<dbReference type="AlphaFoldDB" id="A0A3B3E0F0"/>
<evidence type="ECO:0000259" key="4">
    <source>
        <dbReference type="PROSITE" id="PS51203"/>
    </source>
</evidence>
<keyword evidence="6" id="KW-1185">Reference proteome</keyword>
<dbReference type="CTD" id="23386"/>
<dbReference type="Pfam" id="PF14050">
    <property type="entry name" value="Nudc_N"/>
    <property type="match status" value="1"/>
</dbReference>
<dbReference type="GO" id="GO:0051082">
    <property type="term" value="F:unfolded protein binding"/>
    <property type="evidence" value="ECO:0007669"/>
    <property type="project" value="TreeGrafter"/>
</dbReference>
<dbReference type="GeneID" id="112163510"/>
<dbReference type="KEGG" id="oml:112163510"/>
<dbReference type="STRING" id="30732.ENSOMEP00000035651"/>